<organism evidence="4 5">
    <name type="scientific">Paenibacillus taihuensis</name>
    <dbReference type="NCBI Taxonomy" id="1156355"/>
    <lineage>
        <taxon>Bacteria</taxon>
        <taxon>Bacillati</taxon>
        <taxon>Bacillota</taxon>
        <taxon>Bacilli</taxon>
        <taxon>Bacillales</taxon>
        <taxon>Paenibacillaceae</taxon>
        <taxon>Paenibacillus</taxon>
    </lineage>
</organism>
<proteinExistence type="predicted"/>
<dbReference type="OrthoDB" id="41445at2"/>
<gene>
    <name evidence="4" type="ORF">A8990_11972</name>
</gene>
<feature type="domain" description="Teneurin-like YD-shell" evidence="3">
    <location>
        <begin position="1185"/>
        <end position="1354"/>
    </location>
</feature>
<dbReference type="PANTHER" id="PTHR32305">
    <property type="match status" value="1"/>
</dbReference>
<dbReference type="RefSeq" id="WP_116190173.1">
    <property type="nucleotide sequence ID" value="NZ_QTTN01000019.1"/>
</dbReference>
<name>A0A3D9RP48_9BACL</name>
<protein>
    <submittedName>
        <fullName evidence="4">RHS repeat-associated protein</fullName>
    </submittedName>
</protein>
<dbReference type="InterPro" id="IPR022385">
    <property type="entry name" value="Rhs_assc_core"/>
</dbReference>
<dbReference type="EMBL" id="QTTN01000019">
    <property type="protein sequence ID" value="REE81238.1"/>
    <property type="molecule type" value="Genomic_DNA"/>
</dbReference>
<feature type="compositionally biased region" description="Polar residues" evidence="2">
    <location>
        <begin position="127"/>
        <end position="139"/>
    </location>
</feature>
<evidence type="ECO:0000313" key="4">
    <source>
        <dbReference type="EMBL" id="REE81238.1"/>
    </source>
</evidence>
<feature type="domain" description="Teneurin-like YD-shell" evidence="3">
    <location>
        <begin position="1458"/>
        <end position="1720"/>
    </location>
</feature>
<comment type="caution">
    <text evidence="4">The sequence shown here is derived from an EMBL/GenBank/DDBJ whole genome shotgun (WGS) entry which is preliminary data.</text>
</comment>
<dbReference type="NCBIfam" id="TIGR03696">
    <property type="entry name" value="Rhs_assc_core"/>
    <property type="match status" value="1"/>
</dbReference>
<evidence type="ECO:0000259" key="3">
    <source>
        <dbReference type="Pfam" id="PF25023"/>
    </source>
</evidence>
<dbReference type="Proteomes" id="UP000256304">
    <property type="component" value="Unassembled WGS sequence"/>
</dbReference>
<accession>A0A3D9RP48</accession>
<keyword evidence="5" id="KW-1185">Reference proteome</keyword>
<evidence type="ECO:0000256" key="1">
    <source>
        <dbReference type="ARBA" id="ARBA00022737"/>
    </source>
</evidence>
<sequence length="1924" mass="214172">MFFKTSKSIVSIILIAALIIGFIPYDSKSVAYAADNQNNKPTIQTIVDRFGSNASFIQKQLDKGYSLDQIYAVFVKAKIDQVSYDTALGDLFPKEINKSQEAASKVNDHLPKSEIRKAMAKAGGKSNGNKSYSESTMMQSAVAGEEPEPEAPPEYDKNAMKQAPYGIGSINESISSMSGSLSLNSEDISLPGRNGLSFVLKRIYDSNAAQFYDMEPGVSTSGIYGYFVSFNAIKKPKTTRYDVKYNEVKWVQEDYNADGAPDYNTMVLEENKKTAGSYATQEEAQQHLNISYGTPSVSKEGTGSLTSKTNSFPSTISYNQDGYTGTISKDGLSTVISGSYTAADTKTQSGTCPNTLPGKYDAQGQWYATGSYSNTCADSKPYDDGTYSGTLYRTSTDLIKACANPGTPGYVCTKEWRANYSGQVTKPAVDTRMYQQNYKGTVSKAGSGNQSYGAWSDYGNGTKWRYAYQYNPPAWYESVTYEGSPVSFQDKVGYFTDSTSANDFKNSVASNPGAQYKYDAGYNYYFGSSPSPVVTNEQIGTSTTYYNNTTMPADEKKFPIGKGWSWDIPYVEVQGSDKTVHLAGGGSYKVEGSKLKGYDWEGLSFVTDTSVTVGGETSQYALVPVDGTWKQHFSSDGRLLQISDAYDNTIQFRYTQNATYGRKLLSQVKDAIGNTLDIAYSQTEVTITKGQQTVKYTKSTSQGVELLNSVTDAKDRITTYSYDLKDAKFNLMSYDPSREKSNPYALLTHVQHPTGAMSEYVYEENPVKRFIGASSFNQAYRVFSRKDDVQLSDGSTATYNRETMNYFGNDFASTYNQDFNFQTSVSDGLTETISYFKKDYIDTATGAKYFLDKTDMTSDGEVKTTANAYAKKVGSNTYPVSVPTSTTQSDNLTADTVSTSSQYDDYGNIVQSTDAKGNTIVNTYDTVKHLLQTTLVPVDTGKYNHTTYNRNAQGDVTLVVVRENDASGNVLQQSDFGNMDSHGNFKSITIKNGTKSIVTNIEYDAAYNGAYPTSQSITAMDADQNPQTVTTRAEYDLATGLVNARVDGKNNRTSFVYDKLGRANKVTYPGGSTFNIAYDDIQNTITTTNEVGAKAKTTWNALGLKIEEGLFDSTGYRKKAKYGYDSNGRMSWNEDAEGNRTNHLYDGWGRETKAVLPDGSESNTAYNDTSRQVTSTDAEGYSVIQTYDKLGMLSKTEERATQNSNIQPVASYVYHPVFGTVVEQKDAKQQTTKFAYDAFARLKTVTNAKNEITSYDYDSVGNLIKTTNPDNKFKESVYDEMGRVIQTKDEEGRIEKLYYDTNGNVVRKLDRNGQTIMYDYDARNRLKSYSSDEVSIGYEYDDAGKRLTMTDVIGMTSYHYDPFTEQLKETIYPDGLKVSLQYDDVSGNRKQMTGPFGSTTYYSFDNLNQLKTVGTDPLKADASYSYYLNGLHEQTDALNGISSRNTFNGMQLEGLDHVQNDKQINQYTYHYDANKNIDNRIQKQLTEDASYDTKTDDFTYDALNRAETSTEFAESYSYDARGNRKVTSSEQSLVPPTVMENKYDDFNRLTEVKTEDNTTVQYRYNGDGLLVDRMQNGETTRYYYDGDQIIAEATVVDGVPQLKANYIRGNQMEAIEYADGTKAYPLYNGHGDLVELRDQQGNVLNKYQYDIWGNILSQSETIHNPFKYSGELYDDKTKLQYLRARWYDPSVGRFLNEDTYEGQVDNPLSLNRYTYVHNNPLTNVDPTGHWCTSADGKFSHAGACDGGGTGKHYEDWGGSHYSDDSEHIGQKEKVNGKPIGNPMMRADLDMTHHEECSGCVSDPLSWMDSKGFHIPLTILSMADGAGEVAFTAKQAPKAIDLLVDLIKQSKPLGKKGNQLYKELEDGWKIIFRKDVGDHAHPIRPEYPDPVDHFNIEIQNAYGNIKYNLHIIVDEAGKVIKAITK</sequence>
<feature type="region of interest" description="Disordered" evidence="2">
    <location>
        <begin position="119"/>
        <end position="159"/>
    </location>
</feature>
<dbReference type="InterPro" id="IPR050708">
    <property type="entry name" value="T6SS_VgrG/RHS"/>
</dbReference>
<dbReference type="Pfam" id="PF25023">
    <property type="entry name" value="TEN_YD-shell"/>
    <property type="match status" value="2"/>
</dbReference>
<dbReference type="InterPro" id="IPR006530">
    <property type="entry name" value="YD"/>
</dbReference>
<dbReference type="PANTHER" id="PTHR32305:SF15">
    <property type="entry name" value="PROTEIN RHSA-RELATED"/>
    <property type="match status" value="1"/>
</dbReference>
<dbReference type="InterPro" id="IPR056823">
    <property type="entry name" value="TEN-like_YD-shell"/>
</dbReference>
<dbReference type="NCBIfam" id="TIGR01643">
    <property type="entry name" value="YD_repeat_2x"/>
    <property type="match status" value="3"/>
</dbReference>
<evidence type="ECO:0000256" key="2">
    <source>
        <dbReference type="SAM" id="MobiDB-lite"/>
    </source>
</evidence>
<dbReference type="Gene3D" id="2.180.10.10">
    <property type="entry name" value="RHS repeat-associated core"/>
    <property type="match status" value="1"/>
</dbReference>
<keyword evidence="1" id="KW-0677">Repeat</keyword>
<evidence type="ECO:0000313" key="5">
    <source>
        <dbReference type="Proteomes" id="UP000256304"/>
    </source>
</evidence>
<reference evidence="4 5" key="1">
    <citation type="submission" date="2018-08" db="EMBL/GenBank/DDBJ databases">
        <title>Genomic Encyclopedia of Type Strains, Phase III (KMG-III): the genomes of soil and plant-associated and newly described type strains.</title>
        <authorList>
            <person name="Whitman W."/>
        </authorList>
    </citation>
    <scope>NUCLEOTIDE SEQUENCE [LARGE SCALE GENOMIC DNA]</scope>
    <source>
        <strain evidence="4 5">CGMCC 1.10966</strain>
    </source>
</reference>